<name>A0A7K0DB59_9NOCA</name>
<evidence type="ECO:0000256" key="1">
    <source>
        <dbReference type="SAM" id="MobiDB-lite"/>
    </source>
</evidence>
<protein>
    <submittedName>
        <fullName evidence="2">Uncharacterized protein</fullName>
    </submittedName>
</protein>
<organism evidence="2 3">
    <name type="scientific">Nocardia macrotermitis</name>
    <dbReference type="NCBI Taxonomy" id="2585198"/>
    <lineage>
        <taxon>Bacteria</taxon>
        <taxon>Bacillati</taxon>
        <taxon>Actinomycetota</taxon>
        <taxon>Actinomycetes</taxon>
        <taxon>Mycobacteriales</taxon>
        <taxon>Nocardiaceae</taxon>
        <taxon>Nocardia</taxon>
    </lineage>
</organism>
<dbReference type="EMBL" id="WEGK01000016">
    <property type="protein sequence ID" value="MQY22908.1"/>
    <property type="molecule type" value="Genomic_DNA"/>
</dbReference>
<sequence>MDMTLTESVAREHINTYLLDTLRKLPSGVQLSATPDNPNLATLGPEIVINVPCDDNNDDPRNPVQTTIAYWIAGLPGGQTDHYFQEIRDYWTGRGFRLNPDSSSSWAGVRTPDGYSLVIKNAGKGDGSLSITSGSPCFPKSGEGTTTPQPTELRRPS</sequence>
<comment type="caution">
    <text evidence="2">The sequence shown here is derived from an EMBL/GenBank/DDBJ whole genome shotgun (WGS) entry which is preliminary data.</text>
</comment>
<dbReference type="OrthoDB" id="4554415at2"/>
<evidence type="ECO:0000313" key="2">
    <source>
        <dbReference type="EMBL" id="MQY22908.1"/>
    </source>
</evidence>
<evidence type="ECO:0000313" key="3">
    <source>
        <dbReference type="Proteomes" id="UP000438448"/>
    </source>
</evidence>
<dbReference type="AlphaFoldDB" id="A0A7K0DB59"/>
<proteinExistence type="predicted"/>
<accession>A0A7K0DB59</accession>
<dbReference type="Proteomes" id="UP000438448">
    <property type="component" value="Unassembled WGS sequence"/>
</dbReference>
<keyword evidence="3" id="KW-1185">Reference proteome</keyword>
<gene>
    <name evidence="2" type="ORF">NRB20_60320</name>
</gene>
<dbReference type="RefSeq" id="WP_153414732.1">
    <property type="nucleotide sequence ID" value="NZ_WEGK01000016.1"/>
</dbReference>
<reference evidence="2 3" key="1">
    <citation type="submission" date="2019-10" db="EMBL/GenBank/DDBJ databases">
        <title>Nocardia macrotermitis sp. nov. and Nocardia aurantia sp. nov., isolated from the gut of fungus growing-termite Macrotermes natalensis.</title>
        <authorList>
            <person name="Benndorf R."/>
            <person name="Schwitalla J."/>
            <person name="Martin K."/>
            <person name="De Beer W."/>
            <person name="Kaster A.-K."/>
            <person name="Vollmers J."/>
            <person name="Poulsen M."/>
            <person name="Beemelmanns C."/>
        </authorList>
    </citation>
    <scope>NUCLEOTIDE SEQUENCE [LARGE SCALE GENOMIC DNA]</scope>
    <source>
        <strain evidence="2 3">RB20</strain>
    </source>
</reference>
<feature type="region of interest" description="Disordered" evidence="1">
    <location>
        <begin position="124"/>
        <end position="157"/>
    </location>
</feature>